<proteinExistence type="predicted"/>
<dbReference type="InterPro" id="IPR011042">
    <property type="entry name" value="6-blade_b-propeller_TolB-like"/>
</dbReference>
<dbReference type="Proteomes" id="UP000188929">
    <property type="component" value="Unassembled WGS sequence"/>
</dbReference>
<dbReference type="STRING" id="1834516.BL253_35825"/>
<dbReference type="EMBL" id="MOMC01000109">
    <property type="protein sequence ID" value="ONH22402.1"/>
    <property type="molecule type" value="Genomic_DNA"/>
</dbReference>
<keyword evidence="1" id="KW-0472">Membrane</keyword>
<sequence>MLRGGSTHGPAGWLVPALVAVVVLLVVGGVVLVPRVTRQPATTTAPAVSSARYFVTNMGGGGTGYREIAVRDALTGTVTDSVSPPGGIEFDAVAGTADPRVFYVLASGSGGGVEVERLAISSAGRVGSLNVVRTISQPWGGGWFAASPDGNRLAFPTPFAAPNGTMPPAGIAVVDVRTGHVTSYLADRPGSARDFSWSADGRHLAFQFNDEGDGKLADRSGLWLLDTDGSGGDLLANARQVVGWKMGGNGYASPVLSADGRKIYAIDAQQRSGGTRVTRVIELDAATGRQLRILFEQPYVNRGNTIWAFDTMALDPTSRLLMVVDGAGGAHRIDIATARATRIPFPRGTTPNSIAW</sequence>
<evidence type="ECO:0000313" key="2">
    <source>
        <dbReference type="EMBL" id="ONH22402.1"/>
    </source>
</evidence>
<dbReference type="SUPFAM" id="SSF50969">
    <property type="entry name" value="YVTN repeat-like/Quinoprotein amine dehydrogenase"/>
    <property type="match status" value="1"/>
</dbReference>
<comment type="caution">
    <text evidence="2">The sequence shown here is derived from an EMBL/GenBank/DDBJ whole genome shotgun (WGS) entry which is preliminary data.</text>
</comment>
<protein>
    <submittedName>
        <fullName evidence="2">Uncharacterized protein</fullName>
    </submittedName>
</protein>
<reference evidence="3" key="1">
    <citation type="submission" date="2016-10" db="EMBL/GenBank/DDBJ databases">
        <title>Frankia sp. NRRL B-16386 Genome sequencing.</title>
        <authorList>
            <person name="Ghodhbane-Gtari F."/>
            <person name="Swanson E."/>
            <person name="Gueddou A."/>
            <person name="Hezbri K."/>
            <person name="Ktari K."/>
            <person name="Nouioui I."/>
            <person name="Morris K."/>
            <person name="Simpson S."/>
            <person name="Abebe-Akele F."/>
            <person name="Thomas K."/>
            <person name="Gtari M."/>
            <person name="Tisa L.S."/>
        </authorList>
    </citation>
    <scope>NUCLEOTIDE SEQUENCE [LARGE SCALE GENOMIC DNA]</scope>
    <source>
        <strain evidence="3">NRRL B-16386</strain>
    </source>
</reference>
<organism evidence="2 3">
    <name type="scientific">Pseudofrankia asymbiotica</name>
    <dbReference type="NCBI Taxonomy" id="1834516"/>
    <lineage>
        <taxon>Bacteria</taxon>
        <taxon>Bacillati</taxon>
        <taxon>Actinomycetota</taxon>
        <taxon>Actinomycetes</taxon>
        <taxon>Frankiales</taxon>
        <taxon>Frankiaceae</taxon>
        <taxon>Pseudofrankia</taxon>
    </lineage>
</organism>
<evidence type="ECO:0000313" key="3">
    <source>
        <dbReference type="Proteomes" id="UP000188929"/>
    </source>
</evidence>
<dbReference type="InterPro" id="IPR011659">
    <property type="entry name" value="WD40"/>
</dbReference>
<dbReference type="AlphaFoldDB" id="A0A1V2HZR1"/>
<gene>
    <name evidence="2" type="ORF">BL253_35825</name>
</gene>
<dbReference type="InterPro" id="IPR011044">
    <property type="entry name" value="Quino_amine_DH_bsu"/>
</dbReference>
<keyword evidence="1" id="KW-0812">Transmembrane</keyword>
<keyword evidence="3" id="KW-1185">Reference proteome</keyword>
<name>A0A1V2HZR1_9ACTN</name>
<dbReference type="Pfam" id="PF07676">
    <property type="entry name" value="PD40"/>
    <property type="match status" value="1"/>
</dbReference>
<keyword evidence="1" id="KW-1133">Transmembrane helix</keyword>
<feature type="transmembrane region" description="Helical" evidence="1">
    <location>
        <begin position="12"/>
        <end position="33"/>
    </location>
</feature>
<dbReference type="Gene3D" id="2.120.10.30">
    <property type="entry name" value="TolB, C-terminal domain"/>
    <property type="match status" value="1"/>
</dbReference>
<evidence type="ECO:0000256" key="1">
    <source>
        <dbReference type="SAM" id="Phobius"/>
    </source>
</evidence>
<accession>A0A1V2HZR1</accession>